<dbReference type="AlphaFoldDB" id="L0DX33"/>
<evidence type="ECO:0000313" key="5">
    <source>
        <dbReference type="Proteomes" id="UP000010809"/>
    </source>
</evidence>
<reference evidence="4" key="1">
    <citation type="submission" date="2015-12" db="EMBL/GenBank/DDBJ databases">
        <authorList>
            <person name="Tikhonova T.V."/>
            <person name="Pavlov A.R."/>
            <person name="Beletsky A.V."/>
            <person name="Mardanov A.V."/>
            <person name="Sorokin D.Y."/>
            <person name="Ravin N.V."/>
            <person name="Popov V.O."/>
        </authorList>
    </citation>
    <scope>NUCLEOTIDE SEQUENCE</scope>
    <source>
        <strain evidence="4">DSM 14787</strain>
    </source>
</reference>
<dbReference type="PANTHER" id="PTHR43318:SF1">
    <property type="entry name" value="POLYSACCHARIDE BIOSYNTHESIS PROTEIN EPSC-RELATED"/>
    <property type="match status" value="1"/>
</dbReference>
<proteinExistence type="inferred from homology"/>
<organism evidence="4 5">
    <name type="scientific">Thioalkalivibrio nitratireducens (strain DSM 14787 / UNIQEM 213 / ALEN2)</name>
    <dbReference type="NCBI Taxonomy" id="1255043"/>
    <lineage>
        <taxon>Bacteria</taxon>
        <taxon>Pseudomonadati</taxon>
        <taxon>Pseudomonadota</taxon>
        <taxon>Gammaproteobacteria</taxon>
        <taxon>Chromatiales</taxon>
        <taxon>Ectothiorhodospiraceae</taxon>
        <taxon>Thioalkalivibrio</taxon>
    </lineage>
</organism>
<evidence type="ECO:0000256" key="1">
    <source>
        <dbReference type="ARBA" id="ARBA00007430"/>
    </source>
</evidence>
<dbReference type="InterPro" id="IPR051203">
    <property type="entry name" value="Polysaccharide_Synthase-Rel"/>
</dbReference>
<gene>
    <name evidence="4" type="ordered locus">TVNIR_1906</name>
</gene>
<dbReference type="Pfam" id="PF13727">
    <property type="entry name" value="CoA_binding_3"/>
    <property type="match status" value="1"/>
</dbReference>
<feature type="domain" description="Polysaccharide biosynthesis protein CapD-like" evidence="3">
    <location>
        <begin position="282"/>
        <end position="565"/>
    </location>
</feature>
<dbReference type="HOGENOM" id="CLU_013560_5_0_6"/>
<dbReference type="KEGG" id="tni:TVNIR_1906"/>
<sequence length="641" mass="69586">MLPLVLNRWAAFLHDLLWVPLALLLAFLVRFDLQFLDSGSHLAAFVLLLALSLPVQAVTFTYFGLYRGIWRFASVPDMMRILRAVWVGAAVTMLLLAVSGRAGSLPVAVLAAYPLFLTIGLTAPRLTYRWFKDHYRPSGNRRRALVIGAGWSGDLLVRELIKTRAYLPVGFLDDDSRKLGRDLHGVPVLGPISELDARLRELDLHIVLIAMPGAGAALMRRIVDVAAHYGVPCVTLPSLEKLADGRVEVSRLREVELEDLLGREVITLDDAGLHAFLEGKRVLVTGAGGSIGSELCRQVARYAPQCLIMLEHAEYGLYAVERDMQRLDGGVAYAALLGDVTDPVRMRQVFDAHRPQVVLHAAAYKHVPLVEHNAVEGVKVNVFGTKLVADLAAAYGCEKFLLVSTDKAVGPTNVMGASKRIAELYCQSVAEAGGAAFIVTRFGNVMGSTGSVVPLFRRQIAEGGPVTVTHPEITRYFMTIPEAVSLILQAAAMGSGGEVFVLDMGKPIRIRDLAEEMIRLSGHEPGRDIELRFIGLRPGEKLHEDLFHEHENPIGTGHPKILQAQARRVSRGWVAPRLQALEQACSRFDEAALQNVLRELVPEYQAAAPLPAASVPPPAASVPPAAVPKLAVVPGIHPGGA</sequence>
<dbReference type="eggNOG" id="COG1086">
    <property type="taxonomic scope" value="Bacteria"/>
</dbReference>
<feature type="transmembrane region" description="Helical" evidence="2">
    <location>
        <begin position="105"/>
        <end position="126"/>
    </location>
</feature>
<dbReference type="InterPro" id="IPR036291">
    <property type="entry name" value="NAD(P)-bd_dom_sf"/>
</dbReference>
<dbReference type="PANTHER" id="PTHR43318">
    <property type="entry name" value="UDP-N-ACETYLGLUCOSAMINE 4,6-DEHYDRATASE"/>
    <property type="match status" value="1"/>
</dbReference>
<keyword evidence="2" id="KW-0812">Transmembrane</keyword>
<dbReference type="InterPro" id="IPR003869">
    <property type="entry name" value="Polysac_CapD-like"/>
</dbReference>
<feature type="transmembrane region" description="Helical" evidence="2">
    <location>
        <begin position="12"/>
        <end position="31"/>
    </location>
</feature>
<keyword evidence="2" id="KW-1133">Transmembrane helix</keyword>
<comment type="similarity">
    <text evidence="1">Belongs to the polysaccharide synthase family.</text>
</comment>
<protein>
    <submittedName>
        <fullName evidence="4">UDP-N-acetylglucosamine 4,6-dehydratase</fullName>
    </submittedName>
</protein>
<name>L0DX33_THIND</name>
<dbReference type="STRING" id="1255043.TVNIR_1906"/>
<dbReference type="EMBL" id="CP003989">
    <property type="protein sequence ID" value="AGA33567.1"/>
    <property type="molecule type" value="Genomic_DNA"/>
</dbReference>
<dbReference type="CDD" id="cd05237">
    <property type="entry name" value="UDP_invert_4-6DH_SDR_e"/>
    <property type="match status" value="1"/>
</dbReference>
<feature type="transmembrane region" description="Helical" evidence="2">
    <location>
        <begin position="43"/>
        <end position="69"/>
    </location>
</feature>
<evidence type="ECO:0000259" key="3">
    <source>
        <dbReference type="Pfam" id="PF02719"/>
    </source>
</evidence>
<dbReference type="Proteomes" id="UP000010809">
    <property type="component" value="Chromosome"/>
</dbReference>
<keyword evidence="2" id="KW-0472">Membrane</keyword>
<keyword evidence="5" id="KW-1185">Reference proteome</keyword>
<dbReference type="Gene3D" id="3.40.50.720">
    <property type="entry name" value="NAD(P)-binding Rossmann-like Domain"/>
    <property type="match status" value="2"/>
</dbReference>
<dbReference type="Pfam" id="PF02719">
    <property type="entry name" value="Polysacc_synt_2"/>
    <property type="match status" value="1"/>
</dbReference>
<dbReference type="PATRIC" id="fig|1255043.3.peg.1930"/>
<evidence type="ECO:0000256" key="2">
    <source>
        <dbReference type="SAM" id="Phobius"/>
    </source>
</evidence>
<dbReference type="SUPFAM" id="SSF51735">
    <property type="entry name" value="NAD(P)-binding Rossmann-fold domains"/>
    <property type="match status" value="2"/>
</dbReference>
<evidence type="ECO:0000313" key="4">
    <source>
        <dbReference type="EMBL" id="AGA33567.1"/>
    </source>
</evidence>
<feature type="transmembrane region" description="Helical" evidence="2">
    <location>
        <begin position="81"/>
        <end position="99"/>
    </location>
</feature>
<accession>L0DX33</accession>